<evidence type="ECO:0000256" key="2">
    <source>
        <dbReference type="SAM" id="MobiDB-lite"/>
    </source>
</evidence>
<evidence type="ECO:0000259" key="3">
    <source>
        <dbReference type="Pfam" id="PF08450"/>
    </source>
</evidence>
<accession>A0A8A3PLS7</accession>
<dbReference type="GO" id="GO:0004341">
    <property type="term" value="F:gluconolactonase activity"/>
    <property type="evidence" value="ECO:0007669"/>
    <property type="project" value="TreeGrafter"/>
</dbReference>
<dbReference type="AlphaFoldDB" id="A0A8A3PLS7"/>
<gene>
    <name evidence="4" type="ORF">DSL72_006258</name>
</gene>
<sequence length="373" mass="41466">MGMLIINYDEERNCMMWKAEKKIIARKVPAKSLIISEDGILSLVGRKEFYAIGKLEDLPGIVEYEKTGIPDIKIGTTDLAVPIQFCFNVQDDPETVLIAREHGFSLVVDYRKESFSIRNLADLSLCLTGYAGEYLPDCIYTGGIVDSKGRLWMTLIDGSGELERLEESQGYLCVVESIDGNWKLTHIKAEECPFGAICLSLDEKTMYTSNFRLTKIMAWDFDINACTLSNQRVFMQLENFVEWPMALVMDTEQHIWCAVFNGQKIIRIDPQGKIVGVVYLSSVEPVAFEFFGHDLIILTTAGLEDLDMSPNPGVITPEELSYKGHVYRVRVGYTGKPKRSYKHVESASGSGSRSRSASGSASGSVLGSAAESN</sequence>
<keyword evidence="5" id="KW-1185">Reference proteome</keyword>
<feature type="compositionally biased region" description="Low complexity" evidence="2">
    <location>
        <begin position="346"/>
        <end position="373"/>
    </location>
</feature>
<protein>
    <recommendedName>
        <fullName evidence="3">SMP-30/Gluconolactonase/LRE-like region domain-containing protein</fullName>
    </recommendedName>
</protein>
<name>A0A8A3PLS7_9HELO</name>
<comment type="similarity">
    <text evidence="1">Belongs to the SMP-30/CGR1 family.</text>
</comment>
<dbReference type="OrthoDB" id="423498at2759"/>
<dbReference type="Gene3D" id="2.120.10.30">
    <property type="entry name" value="TolB, C-terminal domain"/>
    <property type="match status" value="1"/>
</dbReference>
<dbReference type="SUPFAM" id="SSF63829">
    <property type="entry name" value="Calcium-dependent phosphotriesterase"/>
    <property type="match status" value="1"/>
</dbReference>
<feature type="domain" description="SMP-30/Gluconolactonase/LRE-like region" evidence="3">
    <location>
        <begin position="83"/>
        <end position="295"/>
    </location>
</feature>
<dbReference type="Proteomes" id="UP000672032">
    <property type="component" value="Chromosome 7"/>
</dbReference>
<proteinExistence type="inferred from homology"/>
<dbReference type="PANTHER" id="PTHR10907:SF65">
    <property type="entry name" value="ALDONOLACTONASE"/>
    <property type="match status" value="1"/>
</dbReference>
<dbReference type="EMBL" id="CP063411">
    <property type="protein sequence ID" value="QSZ36382.1"/>
    <property type="molecule type" value="Genomic_DNA"/>
</dbReference>
<evidence type="ECO:0000313" key="4">
    <source>
        <dbReference type="EMBL" id="QSZ36382.1"/>
    </source>
</evidence>
<dbReference type="PANTHER" id="PTHR10907">
    <property type="entry name" value="REGUCALCIN"/>
    <property type="match status" value="1"/>
</dbReference>
<organism evidence="4 5">
    <name type="scientific">Monilinia vaccinii-corymbosi</name>
    <dbReference type="NCBI Taxonomy" id="61207"/>
    <lineage>
        <taxon>Eukaryota</taxon>
        <taxon>Fungi</taxon>
        <taxon>Dikarya</taxon>
        <taxon>Ascomycota</taxon>
        <taxon>Pezizomycotina</taxon>
        <taxon>Leotiomycetes</taxon>
        <taxon>Helotiales</taxon>
        <taxon>Sclerotiniaceae</taxon>
        <taxon>Monilinia</taxon>
    </lineage>
</organism>
<reference evidence="4" key="1">
    <citation type="submission" date="2020-10" db="EMBL/GenBank/DDBJ databases">
        <title>Genome Sequence of Monilinia vaccinii-corymbosi Sheds Light on Mummy Berry Disease Infection of Blueberry and Mating Type.</title>
        <authorList>
            <person name="Yow A.G."/>
            <person name="Zhang Y."/>
            <person name="Bansal K."/>
            <person name="Eacker S.M."/>
            <person name="Sullivan S."/>
            <person name="Liachko I."/>
            <person name="Cubeta M.A."/>
            <person name="Rollins J.A."/>
            <person name="Ashrafi H."/>
        </authorList>
    </citation>
    <scope>NUCLEOTIDE SEQUENCE</scope>
    <source>
        <strain evidence="4">RL-1</strain>
    </source>
</reference>
<evidence type="ECO:0000256" key="1">
    <source>
        <dbReference type="ARBA" id="ARBA00008853"/>
    </source>
</evidence>
<dbReference type="InterPro" id="IPR011042">
    <property type="entry name" value="6-blade_b-propeller_TolB-like"/>
</dbReference>
<dbReference type="InterPro" id="IPR013658">
    <property type="entry name" value="SGL"/>
</dbReference>
<dbReference type="GO" id="GO:0005509">
    <property type="term" value="F:calcium ion binding"/>
    <property type="evidence" value="ECO:0007669"/>
    <property type="project" value="TreeGrafter"/>
</dbReference>
<dbReference type="Pfam" id="PF08450">
    <property type="entry name" value="SGL"/>
    <property type="match status" value="1"/>
</dbReference>
<evidence type="ECO:0000313" key="5">
    <source>
        <dbReference type="Proteomes" id="UP000672032"/>
    </source>
</evidence>
<feature type="region of interest" description="Disordered" evidence="2">
    <location>
        <begin position="338"/>
        <end position="373"/>
    </location>
</feature>